<reference evidence="10 11" key="1">
    <citation type="journal article" date="2008" name="Appl. Environ. Microbiol.">
        <title>Genomic insights into Mn(II) oxidation by the marine alphaproteobacterium Aurantimonas sp. strain SI85-9A1.</title>
        <authorList>
            <person name="Dick G.J."/>
            <person name="Podell S."/>
            <person name="Johnson H.A."/>
            <person name="Rivera-Espinoza Y."/>
            <person name="Bernier-Latmani R."/>
            <person name="McCarthy J.K."/>
            <person name="Torpey J.W."/>
            <person name="Clement B.G."/>
            <person name="Gaasterland T."/>
            <person name="Tebo B.M."/>
        </authorList>
    </citation>
    <scope>NUCLEOTIDE SEQUENCE [LARGE SCALE GENOMIC DNA]</scope>
    <source>
        <strain evidence="10 11">SI85-9A1</strain>
    </source>
</reference>
<evidence type="ECO:0000256" key="6">
    <source>
        <dbReference type="ARBA" id="ARBA00022989"/>
    </source>
</evidence>
<evidence type="ECO:0000256" key="3">
    <source>
        <dbReference type="ARBA" id="ARBA00022475"/>
    </source>
</evidence>
<keyword evidence="2" id="KW-0813">Transport</keyword>
<protein>
    <submittedName>
        <fullName evidence="10">Permease protein, ABC-type branched-chain amino acid transporter</fullName>
    </submittedName>
</protein>
<feature type="transmembrane region" description="Helical" evidence="9">
    <location>
        <begin position="26"/>
        <end position="49"/>
    </location>
</feature>
<evidence type="ECO:0000313" key="11">
    <source>
        <dbReference type="Proteomes" id="UP000000321"/>
    </source>
</evidence>
<keyword evidence="11" id="KW-1185">Reference proteome</keyword>
<keyword evidence="6 9" id="KW-1133">Transmembrane helix</keyword>
<dbReference type="EMBL" id="AAPJ01000005">
    <property type="protein sequence ID" value="EAS49129.1"/>
    <property type="molecule type" value="Genomic_DNA"/>
</dbReference>
<dbReference type="GO" id="GO:0006865">
    <property type="term" value="P:amino acid transport"/>
    <property type="evidence" value="ECO:0007669"/>
    <property type="project" value="UniProtKB-KW"/>
</dbReference>
<dbReference type="HOGENOM" id="CLU_039929_2_1_5"/>
<evidence type="ECO:0000256" key="5">
    <source>
        <dbReference type="ARBA" id="ARBA00022970"/>
    </source>
</evidence>
<evidence type="ECO:0000256" key="2">
    <source>
        <dbReference type="ARBA" id="ARBA00022448"/>
    </source>
</evidence>
<dbReference type="AlphaFoldDB" id="Q1YGU6"/>
<comment type="similarity">
    <text evidence="8">Belongs to the binding-protein-dependent transport system permease family. LivHM subfamily.</text>
</comment>
<evidence type="ECO:0000256" key="8">
    <source>
        <dbReference type="ARBA" id="ARBA00037998"/>
    </source>
</evidence>
<organism evidence="10 11">
    <name type="scientific">Aurantimonas manganoxydans (strain ATCC BAA-1229 / DSM 21871 / SI85-9A1)</name>
    <dbReference type="NCBI Taxonomy" id="287752"/>
    <lineage>
        <taxon>Bacteria</taxon>
        <taxon>Pseudomonadati</taxon>
        <taxon>Pseudomonadota</taxon>
        <taxon>Alphaproteobacteria</taxon>
        <taxon>Hyphomicrobiales</taxon>
        <taxon>Aurantimonadaceae</taxon>
        <taxon>Aurantimonas</taxon>
    </lineage>
</organism>
<dbReference type="InterPro" id="IPR001851">
    <property type="entry name" value="ABC_transp_permease"/>
</dbReference>
<evidence type="ECO:0000256" key="4">
    <source>
        <dbReference type="ARBA" id="ARBA00022692"/>
    </source>
</evidence>
<dbReference type="BioCyc" id="AURANTIMONAS:SI859A1_02729-MONOMER"/>
<proteinExistence type="inferred from homology"/>
<gene>
    <name evidence="10" type="ORF">SI859A1_02729</name>
</gene>
<keyword evidence="5" id="KW-0029">Amino-acid transport</keyword>
<dbReference type="PANTHER" id="PTHR11795">
    <property type="entry name" value="BRANCHED-CHAIN AMINO ACID TRANSPORT SYSTEM PERMEASE PROTEIN LIVH"/>
    <property type="match status" value="1"/>
</dbReference>
<keyword evidence="7 9" id="KW-0472">Membrane</keyword>
<evidence type="ECO:0000313" key="10">
    <source>
        <dbReference type="EMBL" id="EAS49129.1"/>
    </source>
</evidence>
<dbReference type="InterPro" id="IPR052157">
    <property type="entry name" value="BCAA_transport_permease"/>
</dbReference>
<keyword evidence="3" id="KW-1003">Cell membrane</keyword>
<comment type="subcellular location">
    <subcellularLocation>
        <location evidence="1">Cell membrane</location>
        <topology evidence="1">Multi-pass membrane protein</topology>
    </subcellularLocation>
</comment>
<comment type="caution">
    <text evidence="10">The sequence shown here is derived from an EMBL/GenBank/DDBJ whole genome shotgun (WGS) entry which is preliminary data.</text>
</comment>
<accession>Q1YGU6</accession>
<dbReference type="GO" id="GO:0022857">
    <property type="term" value="F:transmembrane transporter activity"/>
    <property type="evidence" value="ECO:0007669"/>
    <property type="project" value="InterPro"/>
</dbReference>
<feature type="transmembrane region" description="Helical" evidence="9">
    <location>
        <begin position="239"/>
        <end position="256"/>
    </location>
</feature>
<feature type="transmembrane region" description="Helical" evidence="9">
    <location>
        <begin position="263"/>
        <end position="287"/>
    </location>
</feature>
<feature type="transmembrane region" description="Helical" evidence="9">
    <location>
        <begin position="209"/>
        <end position="233"/>
    </location>
</feature>
<keyword evidence="4 9" id="KW-0812">Transmembrane</keyword>
<feature type="transmembrane region" description="Helical" evidence="9">
    <location>
        <begin position="161"/>
        <end position="181"/>
    </location>
</feature>
<evidence type="ECO:0000256" key="7">
    <source>
        <dbReference type="ARBA" id="ARBA00023136"/>
    </source>
</evidence>
<dbReference type="CDD" id="cd06582">
    <property type="entry name" value="TM_PBP1_LivH_like"/>
    <property type="match status" value="1"/>
</dbReference>
<feature type="transmembrane region" description="Helical" evidence="9">
    <location>
        <begin position="81"/>
        <end position="104"/>
    </location>
</feature>
<dbReference type="GO" id="GO:0005886">
    <property type="term" value="C:plasma membrane"/>
    <property type="evidence" value="ECO:0007669"/>
    <property type="project" value="UniProtKB-SubCell"/>
</dbReference>
<dbReference type="Pfam" id="PF02653">
    <property type="entry name" value="BPD_transp_2"/>
    <property type="match status" value="1"/>
</dbReference>
<feature type="transmembrane region" description="Helical" evidence="9">
    <location>
        <begin position="307"/>
        <end position="325"/>
    </location>
</feature>
<sequence>MPGFGQPSGRPDRPCRSQVGSHMEFAIISALNGVTYGLLLFMVSAGLTLIFGMMGVLNFAHASFYMLGAYVAYAVSSVFGFWVGLLVAPIFVGIVGMGVERFLLPRVHAHGHAHELLLTFGLALIIEELIKLFFGDFPVNYQMPGGLRFSAFSIFGSDYPFYRLFIGAIAVVMFTVLWLLLTRTRTGIVVRAAERLPAMAGALGHNIPMVFMFVFGTGAALAGLAGAVAGAFYPTNPNMGLELGVIVFVVVVVGGLGSLKGSLLASLLIGLFSSFAVGLDWSLASLFGLVGLGEWARSLGGLMTLELSSISATIPFALMLIVLLVRPAGLMGERN</sequence>
<evidence type="ECO:0000256" key="1">
    <source>
        <dbReference type="ARBA" id="ARBA00004651"/>
    </source>
</evidence>
<evidence type="ECO:0000256" key="9">
    <source>
        <dbReference type="SAM" id="Phobius"/>
    </source>
</evidence>
<name>Q1YGU6_AURMS</name>
<dbReference type="PANTHER" id="PTHR11795:SF442">
    <property type="entry name" value="ABC TRANSPORTER ATP-BINDING PROTEIN"/>
    <property type="match status" value="1"/>
</dbReference>
<dbReference type="Proteomes" id="UP000000321">
    <property type="component" value="Unassembled WGS sequence"/>
</dbReference>